<dbReference type="Proteomes" id="UP000075884">
    <property type="component" value="Unassembled WGS sequence"/>
</dbReference>
<organism evidence="2 3">
    <name type="scientific">Anopheles dirus</name>
    <dbReference type="NCBI Taxonomy" id="7168"/>
    <lineage>
        <taxon>Eukaryota</taxon>
        <taxon>Metazoa</taxon>
        <taxon>Ecdysozoa</taxon>
        <taxon>Arthropoda</taxon>
        <taxon>Hexapoda</taxon>
        <taxon>Insecta</taxon>
        <taxon>Pterygota</taxon>
        <taxon>Neoptera</taxon>
        <taxon>Endopterygota</taxon>
        <taxon>Diptera</taxon>
        <taxon>Nematocera</taxon>
        <taxon>Culicoidea</taxon>
        <taxon>Culicidae</taxon>
        <taxon>Anophelinae</taxon>
        <taxon>Anopheles</taxon>
    </lineage>
</organism>
<protein>
    <recommendedName>
        <fullName evidence="1">Farnesoic acid O-methyl transferase domain-containing protein</fullName>
    </recommendedName>
</protein>
<evidence type="ECO:0000313" key="2">
    <source>
        <dbReference type="EnsemblMetazoa" id="ADIR016181-PA"/>
    </source>
</evidence>
<dbReference type="AlphaFoldDB" id="A0A9I3EI79"/>
<keyword evidence="3" id="KW-1185">Reference proteome</keyword>
<dbReference type="InterPro" id="IPR022041">
    <property type="entry name" value="Methyltransf_FA"/>
</dbReference>
<name>A0A9I3EI79_9DIPT</name>
<accession>A0A9I3EI79</accession>
<dbReference type="EnsemblMetazoa" id="ADIR016181-RA">
    <property type="protein sequence ID" value="ADIR016181-PA"/>
    <property type="gene ID" value="ADIR016181"/>
</dbReference>
<evidence type="ECO:0000313" key="3">
    <source>
        <dbReference type="Proteomes" id="UP000075884"/>
    </source>
</evidence>
<feature type="domain" description="Farnesoic acid O-methyl transferase" evidence="1">
    <location>
        <begin position="3"/>
        <end position="70"/>
    </location>
</feature>
<evidence type="ECO:0000259" key="1">
    <source>
        <dbReference type="Pfam" id="PF12248"/>
    </source>
</evidence>
<sequence length="99" mass="11027">MQLQEVSTVGLLHRARPLMFKLEVFDNAMVTLTKDGESNPFIQFGGNTVPPEYIAFLRFNADVVYFYDCPLENKPTATIGSEDAVLLRCGSAPQSNGRR</sequence>
<proteinExistence type="predicted"/>
<dbReference type="Pfam" id="PF12248">
    <property type="entry name" value="Methyltransf_FA"/>
    <property type="match status" value="1"/>
</dbReference>
<reference evidence="3" key="1">
    <citation type="submission" date="2013-03" db="EMBL/GenBank/DDBJ databases">
        <title>The Genome Sequence of Anopheles dirus WRAIR2.</title>
        <authorList>
            <consortium name="The Broad Institute Genomics Platform"/>
            <person name="Neafsey D.E."/>
            <person name="Walton C."/>
            <person name="Walker B."/>
            <person name="Young S.K."/>
            <person name="Zeng Q."/>
            <person name="Gargeya S."/>
            <person name="Fitzgerald M."/>
            <person name="Haas B."/>
            <person name="Abouelleil A."/>
            <person name="Allen A.W."/>
            <person name="Alvarado L."/>
            <person name="Arachchi H.M."/>
            <person name="Berlin A.M."/>
            <person name="Chapman S.B."/>
            <person name="Gainer-Dewar J."/>
            <person name="Goldberg J."/>
            <person name="Griggs A."/>
            <person name="Gujja S."/>
            <person name="Hansen M."/>
            <person name="Howarth C."/>
            <person name="Imamovic A."/>
            <person name="Ireland A."/>
            <person name="Larimer J."/>
            <person name="McCowan C."/>
            <person name="Murphy C."/>
            <person name="Pearson M."/>
            <person name="Poon T.W."/>
            <person name="Priest M."/>
            <person name="Roberts A."/>
            <person name="Saif S."/>
            <person name="Shea T."/>
            <person name="Sisk P."/>
            <person name="Sykes S."/>
            <person name="Wortman J."/>
            <person name="Nusbaum C."/>
            <person name="Birren B."/>
        </authorList>
    </citation>
    <scope>NUCLEOTIDE SEQUENCE [LARGE SCALE GENOMIC DNA]</scope>
    <source>
        <strain evidence="3">WRAIR2</strain>
    </source>
</reference>
<reference evidence="2" key="2">
    <citation type="submission" date="2023-03" db="UniProtKB">
        <authorList>
            <consortium name="EnsemblMetazoa"/>
        </authorList>
    </citation>
    <scope>IDENTIFICATION</scope>
    <source>
        <strain evidence="2">WRAIR2</strain>
    </source>
</reference>